<protein>
    <recommendedName>
        <fullName evidence="4">DUF4149 domain-containing protein</fullName>
    </recommendedName>
</protein>
<keyword evidence="1" id="KW-0812">Transmembrane</keyword>
<keyword evidence="3" id="KW-1185">Reference proteome</keyword>
<feature type="transmembrane region" description="Helical" evidence="1">
    <location>
        <begin position="103"/>
        <end position="124"/>
    </location>
</feature>
<feature type="transmembrane region" description="Helical" evidence="1">
    <location>
        <begin position="36"/>
        <end position="55"/>
    </location>
</feature>
<dbReference type="RefSeq" id="WP_186953499.1">
    <property type="nucleotide sequence ID" value="NZ_JACOFX010000004.1"/>
</dbReference>
<feature type="transmembrane region" description="Helical" evidence="1">
    <location>
        <begin position="145"/>
        <end position="166"/>
    </location>
</feature>
<evidence type="ECO:0000313" key="3">
    <source>
        <dbReference type="Proteomes" id="UP000646911"/>
    </source>
</evidence>
<name>A0ABR6Z8E7_9BURK</name>
<evidence type="ECO:0000256" key="1">
    <source>
        <dbReference type="SAM" id="Phobius"/>
    </source>
</evidence>
<evidence type="ECO:0008006" key="4">
    <source>
        <dbReference type="Google" id="ProtNLM"/>
    </source>
</evidence>
<reference evidence="2 3" key="1">
    <citation type="submission" date="2020-08" db="EMBL/GenBank/DDBJ databases">
        <title>Novel species isolated from subtropical streams in China.</title>
        <authorList>
            <person name="Lu H."/>
        </authorList>
    </citation>
    <scope>NUCLEOTIDE SEQUENCE [LARGE SCALE GENOMIC DNA]</scope>
    <source>
        <strain evidence="2 3">NL8W</strain>
    </source>
</reference>
<feature type="transmembrane region" description="Helical" evidence="1">
    <location>
        <begin position="67"/>
        <end position="91"/>
    </location>
</feature>
<keyword evidence="1" id="KW-1133">Transmembrane helix</keyword>
<gene>
    <name evidence="2" type="ORF">H8L47_10220</name>
</gene>
<organism evidence="2 3">
    <name type="scientific">Undibacterium umbellatum</name>
    <dbReference type="NCBI Taxonomy" id="2762300"/>
    <lineage>
        <taxon>Bacteria</taxon>
        <taxon>Pseudomonadati</taxon>
        <taxon>Pseudomonadota</taxon>
        <taxon>Betaproteobacteria</taxon>
        <taxon>Burkholderiales</taxon>
        <taxon>Oxalobacteraceae</taxon>
        <taxon>Undibacterium</taxon>
    </lineage>
</organism>
<comment type="caution">
    <text evidence="2">The sequence shown here is derived from an EMBL/GenBank/DDBJ whole genome shotgun (WGS) entry which is preliminary data.</text>
</comment>
<evidence type="ECO:0000313" key="2">
    <source>
        <dbReference type="EMBL" id="MBC3907943.1"/>
    </source>
</evidence>
<dbReference type="Proteomes" id="UP000646911">
    <property type="component" value="Unassembled WGS sequence"/>
</dbReference>
<keyword evidence="1" id="KW-0472">Membrane</keyword>
<accession>A0ABR6Z8E7</accession>
<sequence>MQQIIGTITSLIIGFFAWGFTLLFSKGSNSLGSFGWIDAFVFFTPIVCLIVPAATRRFKDNSPAQGMFLLAIAPIIGILNYIPLFFCVFLMTKIFGNSPNNDYYSVLLCQLVWACVLWVNLKVADNGPKLEDRPLSNQEQHKAKNYSGILQIIGLAYACLVAYFLLKL</sequence>
<dbReference type="EMBL" id="JACOFX010000004">
    <property type="protein sequence ID" value="MBC3907943.1"/>
    <property type="molecule type" value="Genomic_DNA"/>
</dbReference>
<feature type="transmembrane region" description="Helical" evidence="1">
    <location>
        <begin position="7"/>
        <end position="24"/>
    </location>
</feature>
<proteinExistence type="predicted"/>